<sequence>MSDIPPGSVHPPRTWELGTNVLLLTIAGSALLNALAVVLNIALHQWLTSDDEEMPAFLAGIVDNPYPIDGLNLALVIGYIVGFIVWRRRTRTLVARFGADPVSTTRHPGIPTWTVGVLASLCVGRMRREDEVTDVDGAIRLLQIDSTATVLRIIGLAGLAVAIWMIRDRVRATLAAYVAAPAPVFTPPPAFTPPPPPPVTPVRSAAPARDVPGIDDLPFADDDFWHRVRQAGATADLALLETSGPRMHRWLLIPADTDPAAVRENLAPGSAITVFTEPPVSRDTAGYHPPAATEYHGLLESSGTGAVWYQSVTPRRLSGFLDRAKIGGRWALYPVDDPGALTARL</sequence>
<keyword evidence="1" id="KW-0812">Transmembrane</keyword>
<evidence type="ECO:0000256" key="1">
    <source>
        <dbReference type="SAM" id="Phobius"/>
    </source>
</evidence>
<feature type="transmembrane region" description="Helical" evidence="1">
    <location>
        <begin position="66"/>
        <end position="86"/>
    </location>
</feature>
<dbReference type="EMBL" id="JBHSBL010000018">
    <property type="protein sequence ID" value="MFC4067777.1"/>
    <property type="molecule type" value="Genomic_DNA"/>
</dbReference>
<keyword evidence="1" id="KW-0472">Membrane</keyword>
<comment type="caution">
    <text evidence="2">The sequence shown here is derived from an EMBL/GenBank/DDBJ whole genome shotgun (WGS) entry which is preliminary data.</text>
</comment>
<name>A0ABV8IU58_9ACTN</name>
<dbReference type="RefSeq" id="WP_378068696.1">
    <property type="nucleotide sequence ID" value="NZ_JBHSBL010000018.1"/>
</dbReference>
<gene>
    <name evidence="2" type="ORF">ACFO0C_22815</name>
</gene>
<keyword evidence="3" id="KW-1185">Reference proteome</keyword>
<evidence type="ECO:0000313" key="3">
    <source>
        <dbReference type="Proteomes" id="UP001595867"/>
    </source>
</evidence>
<evidence type="ECO:0000313" key="2">
    <source>
        <dbReference type="EMBL" id="MFC4067777.1"/>
    </source>
</evidence>
<feature type="transmembrane region" description="Helical" evidence="1">
    <location>
        <begin position="149"/>
        <end position="166"/>
    </location>
</feature>
<accession>A0ABV8IU58</accession>
<protein>
    <submittedName>
        <fullName evidence="2">Uncharacterized protein</fullName>
    </submittedName>
</protein>
<reference evidence="3" key="1">
    <citation type="journal article" date="2019" name="Int. J. Syst. Evol. Microbiol.">
        <title>The Global Catalogue of Microorganisms (GCM) 10K type strain sequencing project: providing services to taxonomists for standard genome sequencing and annotation.</title>
        <authorList>
            <consortium name="The Broad Institute Genomics Platform"/>
            <consortium name="The Broad Institute Genome Sequencing Center for Infectious Disease"/>
            <person name="Wu L."/>
            <person name="Ma J."/>
        </authorList>
    </citation>
    <scope>NUCLEOTIDE SEQUENCE [LARGE SCALE GENOMIC DNA]</scope>
    <source>
        <strain evidence="3">TBRC 5832</strain>
    </source>
</reference>
<feature type="transmembrane region" description="Helical" evidence="1">
    <location>
        <begin position="21"/>
        <end position="46"/>
    </location>
</feature>
<proteinExistence type="predicted"/>
<keyword evidence="1" id="KW-1133">Transmembrane helix</keyword>
<organism evidence="2 3">
    <name type="scientific">Actinoplanes subglobosus</name>
    <dbReference type="NCBI Taxonomy" id="1547892"/>
    <lineage>
        <taxon>Bacteria</taxon>
        <taxon>Bacillati</taxon>
        <taxon>Actinomycetota</taxon>
        <taxon>Actinomycetes</taxon>
        <taxon>Micromonosporales</taxon>
        <taxon>Micromonosporaceae</taxon>
        <taxon>Actinoplanes</taxon>
    </lineage>
</organism>
<dbReference type="Proteomes" id="UP001595867">
    <property type="component" value="Unassembled WGS sequence"/>
</dbReference>